<evidence type="ECO:0000313" key="2">
    <source>
        <dbReference type="Proteomes" id="UP001596550"/>
    </source>
</evidence>
<protein>
    <recommendedName>
        <fullName evidence="3">DUF4840 domain-containing protein</fullName>
    </recommendedName>
</protein>
<evidence type="ECO:0000313" key="1">
    <source>
        <dbReference type="EMBL" id="MFC7346443.1"/>
    </source>
</evidence>
<gene>
    <name evidence="1" type="ORF">ACFQO9_06955</name>
</gene>
<dbReference type="RefSeq" id="WP_378175843.1">
    <property type="nucleotide sequence ID" value="NZ_JBHTCR010000003.1"/>
</dbReference>
<dbReference type="Proteomes" id="UP001596550">
    <property type="component" value="Unassembled WGS sequence"/>
</dbReference>
<organism evidence="1 2">
    <name type="scientific">Chryseobacterium zhengzhouense</name>
    <dbReference type="NCBI Taxonomy" id="1636086"/>
    <lineage>
        <taxon>Bacteria</taxon>
        <taxon>Pseudomonadati</taxon>
        <taxon>Bacteroidota</taxon>
        <taxon>Flavobacteriia</taxon>
        <taxon>Flavobacteriales</taxon>
        <taxon>Weeksellaceae</taxon>
        <taxon>Chryseobacterium group</taxon>
        <taxon>Chryseobacterium</taxon>
    </lineage>
</organism>
<name>A0ABW2LV63_9FLAO</name>
<sequence length="187" mass="21859">MLRFYTLFIFCLFLVHCKNDKDKVVVENTIVRKQNSKDYIDFKYDKVIAFASVNPMDYYGDDFNKKIDVKKIKDTISKTLNLNQIEILNNILSGRNNFTIDSVTTVADCFYPRHNIIFLNENKIVNHIAICFECNDIKSSKQPLASMGNFEEFFNSIGLKVFYNPIEHKGYYDSLKLSNKNIQNNTF</sequence>
<accession>A0ABW2LV63</accession>
<proteinExistence type="predicted"/>
<keyword evidence="2" id="KW-1185">Reference proteome</keyword>
<reference evidence="2" key="1">
    <citation type="journal article" date="2019" name="Int. J. Syst. Evol. Microbiol.">
        <title>The Global Catalogue of Microorganisms (GCM) 10K type strain sequencing project: providing services to taxonomists for standard genome sequencing and annotation.</title>
        <authorList>
            <consortium name="The Broad Institute Genomics Platform"/>
            <consortium name="The Broad Institute Genome Sequencing Center for Infectious Disease"/>
            <person name="Wu L."/>
            <person name="Ma J."/>
        </authorList>
    </citation>
    <scope>NUCLEOTIDE SEQUENCE [LARGE SCALE GENOMIC DNA]</scope>
    <source>
        <strain evidence="2">CCUG 54781</strain>
    </source>
</reference>
<comment type="caution">
    <text evidence="1">The sequence shown here is derived from an EMBL/GenBank/DDBJ whole genome shotgun (WGS) entry which is preliminary data.</text>
</comment>
<evidence type="ECO:0008006" key="3">
    <source>
        <dbReference type="Google" id="ProtNLM"/>
    </source>
</evidence>
<dbReference type="EMBL" id="JBHTCR010000003">
    <property type="protein sequence ID" value="MFC7346443.1"/>
    <property type="molecule type" value="Genomic_DNA"/>
</dbReference>